<comment type="caution">
    <text evidence="2">The sequence shown here is derived from an EMBL/GenBank/DDBJ whole genome shotgun (WGS) entry which is preliminary data.</text>
</comment>
<keyword evidence="1" id="KW-1133">Transmembrane helix</keyword>
<dbReference type="Proteomes" id="UP001066276">
    <property type="component" value="Chromosome 3_2"/>
</dbReference>
<protein>
    <submittedName>
        <fullName evidence="2">Uncharacterized protein</fullName>
    </submittedName>
</protein>
<dbReference type="EMBL" id="JANPWB010000006">
    <property type="protein sequence ID" value="KAJ1182440.1"/>
    <property type="molecule type" value="Genomic_DNA"/>
</dbReference>
<dbReference type="AlphaFoldDB" id="A0AAV7U096"/>
<keyword evidence="1" id="KW-0812">Transmembrane</keyword>
<sequence>MSLTHLPCTDWPIRVAPINLMAFTNTVLTIVANIPGLLGLKVQIPREYGFCQEGHFDTAPQEKGLLCLKAVKLWPEYMVLLATDQTDTMWAYIIFLTPGLNIREITDEQLFSECTRESEIVFTDLVKIRIELRSGAPSPIALLAMGQEQAL</sequence>
<keyword evidence="1" id="KW-0472">Membrane</keyword>
<organism evidence="2 3">
    <name type="scientific">Pleurodeles waltl</name>
    <name type="common">Iberian ribbed newt</name>
    <dbReference type="NCBI Taxonomy" id="8319"/>
    <lineage>
        <taxon>Eukaryota</taxon>
        <taxon>Metazoa</taxon>
        <taxon>Chordata</taxon>
        <taxon>Craniata</taxon>
        <taxon>Vertebrata</taxon>
        <taxon>Euteleostomi</taxon>
        <taxon>Amphibia</taxon>
        <taxon>Batrachia</taxon>
        <taxon>Caudata</taxon>
        <taxon>Salamandroidea</taxon>
        <taxon>Salamandridae</taxon>
        <taxon>Pleurodelinae</taxon>
        <taxon>Pleurodeles</taxon>
    </lineage>
</organism>
<reference evidence="2" key="1">
    <citation type="journal article" date="2022" name="bioRxiv">
        <title>Sequencing and chromosome-scale assembly of the giantPleurodeles waltlgenome.</title>
        <authorList>
            <person name="Brown T."/>
            <person name="Elewa A."/>
            <person name="Iarovenko S."/>
            <person name="Subramanian E."/>
            <person name="Araus A.J."/>
            <person name="Petzold A."/>
            <person name="Susuki M."/>
            <person name="Suzuki K.-i.T."/>
            <person name="Hayashi T."/>
            <person name="Toyoda A."/>
            <person name="Oliveira C."/>
            <person name="Osipova E."/>
            <person name="Leigh N.D."/>
            <person name="Simon A."/>
            <person name="Yun M.H."/>
        </authorList>
    </citation>
    <scope>NUCLEOTIDE SEQUENCE</scope>
    <source>
        <strain evidence="2">20211129_DDA</strain>
        <tissue evidence="2">Liver</tissue>
    </source>
</reference>
<accession>A0AAV7U096</accession>
<evidence type="ECO:0000313" key="2">
    <source>
        <dbReference type="EMBL" id="KAJ1182440.1"/>
    </source>
</evidence>
<evidence type="ECO:0000256" key="1">
    <source>
        <dbReference type="SAM" id="Phobius"/>
    </source>
</evidence>
<evidence type="ECO:0000313" key="3">
    <source>
        <dbReference type="Proteomes" id="UP001066276"/>
    </source>
</evidence>
<gene>
    <name evidence="2" type="ORF">NDU88_007630</name>
</gene>
<proteinExistence type="predicted"/>
<keyword evidence="3" id="KW-1185">Reference proteome</keyword>
<feature type="transmembrane region" description="Helical" evidence="1">
    <location>
        <begin position="20"/>
        <end position="40"/>
    </location>
</feature>
<name>A0AAV7U096_PLEWA</name>